<evidence type="ECO:0008006" key="4">
    <source>
        <dbReference type="Google" id="ProtNLM"/>
    </source>
</evidence>
<dbReference type="EMBL" id="JACCFK010000002">
    <property type="protein sequence ID" value="NYI92791.1"/>
    <property type="molecule type" value="Genomic_DNA"/>
</dbReference>
<dbReference type="InterPro" id="IPR021487">
    <property type="entry name" value="DUF3140"/>
</dbReference>
<dbReference type="PANTHER" id="PTHR40630:SF1">
    <property type="entry name" value="DNA-BINDING PROTEIN"/>
    <property type="match status" value="1"/>
</dbReference>
<comment type="caution">
    <text evidence="2">The sequence shown here is derived from an EMBL/GenBank/DDBJ whole genome shotgun (WGS) entry which is preliminary data.</text>
</comment>
<accession>A0A853BDQ7</accession>
<dbReference type="RefSeq" id="WP_179777080.1">
    <property type="nucleotide sequence ID" value="NZ_JACCFK010000002.1"/>
</dbReference>
<proteinExistence type="predicted"/>
<dbReference type="PANTHER" id="PTHR40630">
    <property type="entry name" value="POSSIBLE DNA-BINDING PROTEIN"/>
    <property type="match status" value="1"/>
</dbReference>
<evidence type="ECO:0000313" key="3">
    <source>
        <dbReference type="Proteomes" id="UP000549616"/>
    </source>
</evidence>
<dbReference type="Pfam" id="PF11338">
    <property type="entry name" value="DUF3140"/>
    <property type="match status" value="1"/>
</dbReference>
<gene>
    <name evidence="2" type="ORF">HNR02_006166</name>
</gene>
<feature type="region of interest" description="Disordered" evidence="1">
    <location>
        <begin position="84"/>
        <end position="113"/>
    </location>
</feature>
<sequence length="113" mass="12915">MATQSHVDEALWDEFHRVVNMSSKELGEWLRVRSAGTDSEELPDQSGTKTGRQVLEILGKRRGDLTEDDERVMRKVVDRVHAQRRDDLEPTAGQENWRHRLMSIGHDPLKGAG</sequence>
<evidence type="ECO:0000256" key="1">
    <source>
        <dbReference type="SAM" id="MobiDB-lite"/>
    </source>
</evidence>
<protein>
    <recommendedName>
        <fullName evidence="4">DUF3140 domain-containing protein</fullName>
    </recommendedName>
</protein>
<reference evidence="2 3" key="1">
    <citation type="submission" date="2020-07" db="EMBL/GenBank/DDBJ databases">
        <title>Sequencing the genomes of 1000 actinobacteria strains.</title>
        <authorList>
            <person name="Klenk H.-P."/>
        </authorList>
    </citation>
    <scope>NUCLEOTIDE SEQUENCE [LARGE SCALE GENOMIC DNA]</scope>
    <source>
        <strain evidence="2 3">DSM 104006</strain>
    </source>
</reference>
<evidence type="ECO:0000313" key="2">
    <source>
        <dbReference type="EMBL" id="NYI92791.1"/>
    </source>
</evidence>
<keyword evidence="3" id="KW-1185">Reference proteome</keyword>
<dbReference type="AlphaFoldDB" id="A0A853BDQ7"/>
<dbReference type="Proteomes" id="UP000549616">
    <property type="component" value="Unassembled WGS sequence"/>
</dbReference>
<name>A0A853BDQ7_9PSEU</name>
<organism evidence="2 3">
    <name type="scientific">Amycolatopsis endophytica</name>
    <dbReference type="NCBI Taxonomy" id="860233"/>
    <lineage>
        <taxon>Bacteria</taxon>
        <taxon>Bacillati</taxon>
        <taxon>Actinomycetota</taxon>
        <taxon>Actinomycetes</taxon>
        <taxon>Pseudonocardiales</taxon>
        <taxon>Pseudonocardiaceae</taxon>
        <taxon>Amycolatopsis</taxon>
    </lineage>
</organism>